<dbReference type="Proteomes" id="UP000831290">
    <property type="component" value="Chromosome"/>
</dbReference>
<protein>
    <submittedName>
        <fullName evidence="1">Uncharacterized protein</fullName>
    </submittedName>
</protein>
<evidence type="ECO:0000313" key="2">
    <source>
        <dbReference type="Proteomes" id="UP000831290"/>
    </source>
</evidence>
<dbReference type="EMBL" id="CP094358">
    <property type="protein sequence ID" value="UOB16449.1"/>
    <property type="molecule type" value="Genomic_DNA"/>
</dbReference>
<sequence>MKLIPIKTFILLIMGSVLLSFTMNPFEKEADFVGEYDIQMYPIEDGIKREVVLSSNSEGYQKTYLDGCPQSEIKFKWLLSANKLTFYEATTRARTSCDGEFPEWNKDNFDALDPFNFKIMGEDILLLTSEYDTEYSETWRKIK</sequence>
<evidence type="ECO:0000313" key="1">
    <source>
        <dbReference type="EMBL" id="UOB16449.1"/>
    </source>
</evidence>
<keyword evidence="2" id="KW-1185">Reference proteome</keyword>
<dbReference type="AlphaFoldDB" id="A0A9E7D294"/>
<proteinExistence type="predicted"/>
<gene>
    <name evidence="1" type="ORF">MQE35_11955</name>
</gene>
<accession>A0A9E7D294</accession>
<dbReference type="KEGG" id="fbm:MQE35_11955"/>
<reference evidence="1" key="1">
    <citation type="submission" date="2022-03" db="EMBL/GenBank/DDBJ databases">
        <title>Description of Abyssus ytuae gen. nov., sp. nov., a novel member of the family Flavobacteriaceae isolated from the sediment of Mariana Trench.</title>
        <authorList>
            <person name="Zhang J."/>
            <person name="Xu X."/>
        </authorList>
    </citation>
    <scope>NUCLEOTIDE SEQUENCE</scope>
    <source>
        <strain evidence="1">MT3330</strain>
    </source>
</reference>
<name>A0A9E7D294_9FLAO</name>
<dbReference type="RefSeq" id="WP_255841634.1">
    <property type="nucleotide sequence ID" value="NZ_CP094358.1"/>
</dbReference>
<organism evidence="1 2">
    <name type="scientific">Abyssalbus ytuae</name>
    <dbReference type="NCBI Taxonomy" id="2926907"/>
    <lineage>
        <taxon>Bacteria</taxon>
        <taxon>Pseudomonadati</taxon>
        <taxon>Bacteroidota</taxon>
        <taxon>Flavobacteriia</taxon>
        <taxon>Flavobacteriales</taxon>
        <taxon>Flavobacteriaceae</taxon>
        <taxon>Abyssalbus</taxon>
    </lineage>
</organism>